<keyword evidence="11 13" id="KW-0234">DNA repair</keyword>
<dbReference type="Proteomes" id="UP000000378">
    <property type="component" value="Chromosome"/>
</dbReference>
<keyword evidence="16" id="KW-1185">Reference proteome</keyword>
<evidence type="ECO:0000256" key="13">
    <source>
        <dbReference type="HAMAP-Rule" id="MF_00034"/>
    </source>
</evidence>
<dbReference type="GO" id="GO:0006310">
    <property type="term" value="P:DNA recombination"/>
    <property type="evidence" value="ECO:0007669"/>
    <property type="project" value="UniProtKB-UniRule"/>
</dbReference>
<keyword evidence="5 13" id="KW-0255">Endonuclease</keyword>
<dbReference type="EC" id="3.1.21.10" evidence="13 14"/>
<comment type="function">
    <text evidence="13">The RuvA-RuvB-RuvC complex processes Holliday junction (HJ) DNA during genetic recombination and DNA repair. Endonuclease that resolves HJ intermediates. Cleaves cruciform DNA by making single-stranded nicks across the HJ at symmetrical positions within the homologous arms, yielding a 5'-phosphate and a 3'-hydroxyl group; requires a central core of homology in the junction. The consensus cleavage sequence is 5'-(A/T)TT(C/G)-3'. Cleavage occurs on the 3'-side of the TT dinucleotide at the point of strand exchange. HJ branch migration catalyzed by RuvA-RuvB allows RuvC to scan DNA until it finds its consensus sequence, where it cleaves and resolves the cruciform DNA.</text>
</comment>
<dbReference type="NCBIfam" id="NF000711">
    <property type="entry name" value="PRK00039.2-1"/>
    <property type="match status" value="1"/>
</dbReference>
<dbReference type="FunFam" id="3.30.420.10:FF:000002">
    <property type="entry name" value="Crossover junction endodeoxyribonuclease RuvC"/>
    <property type="match status" value="1"/>
</dbReference>
<dbReference type="AlphaFoldDB" id="D7CLD6"/>
<dbReference type="HAMAP" id="MF_00034">
    <property type="entry name" value="RuvC"/>
    <property type="match status" value="1"/>
</dbReference>
<sequence length="165" mass="17759">MIVLGIDPGTATTGYGVLEDIGGKARLIDYGVVRTSSGTNQAIRLLEIHNRIEQVIQCYSPSVLAVEELFFSRNAKTAITVGQARGVVLMTAAERGLVIYEYTPLEVKQAVVGFGNADKRQVQAMVKAILQMKEIPKPDDAADALAVAICHIHAARLAKVRGTQL</sequence>
<evidence type="ECO:0000256" key="12">
    <source>
        <dbReference type="ARBA" id="ARBA00029354"/>
    </source>
</evidence>
<dbReference type="OrthoDB" id="9805499at2"/>
<dbReference type="InterPro" id="IPR036397">
    <property type="entry name" value="RNaseH_sf"/>
</dbReference>
<evidence type="ECO:0000256" key="10">
    <source>
        <dbReference type="ARBA" id="ARBA00023172"/>
    </source>
</evidence>
<keyword evidence="3 13" id="KW-0540">Nuclease</keyword>
<feature type="binding site" evidence="13">
    <location>
        <position position="7"/>
    </location>
    <ligand>
        <name>Mg(2+)</name>
        <dbReference type="ChEBI" id="CHEBI:18420"/>
        <label>1</label>
    </ligand>
</feature>
<feature type="binding site" evidence="13">
    <location>
        <position position="67"/>
    </location>
    <ligand>
        <name>Mg(2+)</name>
        <dbReference type="ChEBI" id="CHEBI:18420"/>
        <label>2</label>
    </ligand>
</feature>
<feature type="active site" evidence="13">
    <location>
        <position position="7"/>
    </location>
</feature>
<dbReference type="SUPFAM" id="SSF53098">
    <property type="entry name" value="Ribonuclease H-like"/>
    <property type="match status" value="1"/>
</dbReference>
<comment type="cofactor">
    <cofactor evidence="13">
        <name>Mg(2+)</name>
        <dbReference type="ChEBI" id="CHEBI:18420"/>
    </cofactor>
    <text evidence="13">Binds 2 Mg(2+) ion per subunit.</text>
</comment>
<evidence type="ECO:0000256" key="14">
    <source>
        <dbReference type="NCBIfam" id="TIGR00228"/>
    </source>
</evidence>
<reference evidence="15 16" key="2">
    <citation type="journal article" date="2010" name="Stand. Genomic Sci.">
        <title>Complete genome sequence of Syntrophothermus lipocalidus type strain (TGB-C1).</title>
        <authorList>
            <person name="Djao O.D."/>
            <person name="Zhang X."/>
            <person name="Lucas S."/>
            <person name="Lapidus A."/>
            <person name="Del Rio T.G."/>
            <person name="Nolan M."/>
            <person name="Tice H."/>
            <person name="Cheng J.F."/>
            <person name="Han C."/>
            <person name="Tapia R."/>
            <person name="Goodwin L."/>
            <person name="Pitluck S."/>
            <person name="Liolios K."/>
            <person name="Ivanova N."/>
            <person name="Mavromatis K."/>
            <person name="Mikhailova N."/>
            <person name="Ovchinnikova G."/>
            <person name="Pati A."/>
            <person name="Brambilla E."/>
            <person name="Chen A."/>
            <person name="Palaniappan K."/>
            <person name="Land M."/>
            <person name="Hauser L."/>
            <person name="Chang Y.J."/>
            <person name="Jeffries C.D."/>
            <person name="Rohde M."/>
            <person name="Sikorski J."/>
            <person name="Spring S."/>
            <person name="Goker M."/>
            <person name="Detter J.C."/>
            <person name="Woyke T."/>
            <person name="Bristow J."/>
            <person name="Eisen J.A."/>
            <person name="Markowitz V."/>
            <person name="Hugenholtz P."/>
            <person name="Kyrpides N.C."/>
            <person name="Klenk H.P."/>
        </authorList>
    </citation>
    <scope>NUCLEOTIDE SEQUENCE [LARGE SCALE GENOMIC DNA]</scope>
    <source>
        <strain evidence="16">DSM 12680 / TGB-C1</strain>
    </source>
</reference>
<evidence type="ECO:0000256" key="3">
    <source>
        <dbReference type="ARBA" id="ARBA00022722"/>
    </source>
</evidence>
<comment type="subunit">
    <text evidence="13">Homodimer which binds Holliday junction (HJ) DNA. The HJ becomes 2-fold symmetrical on binding to RuvC with unstacked arms; it has a different conformation from HJ DNA in complex with RuvA. In the full resolvosome a probable DNA-RuvA(4)-RuvB(12)-RuvC(2) complex forms which resolves the HJ.</text>
</comment>
<keyword evidence="7 13" id="KW-0378">Hydrolase</keyword>
<keyword evidence="10 13" id="KW-0233">DNA recombination</keyword>
<dbReference type="GO" id="GO:0006281">
    <property type="term" value="P:DNA repair"/>
    <property type="evidence" value="ECO:0007669"/>
    <property type="project" value="UniProtKB-UniRule"/>
</dbReference>
<name>D7CLD6_SYNLT</name>
<evidence type="ECO:0000256" key="5">
    <source>
        <dbReference type="ARBA" id="ARBA00022759"/>
    </source>
</evidence>
<dbReference type="GO" id="GO:0048476">
    <property type="term" value="C:Holliday junction resolvase complex"/>
    <property type="evidence" value="ECO:0007669"/>
    <property type="project" value="UniProtKB-UniRule"/>
</dbReference>
<evidence type="ECO:0000313" key="16">
    <source>
        <dbReference type="Proteomes" id="UP000000378"/>
    </source>
</evidence>
<evidence type="ECO:0000256" key="1">
    <source>
        <dbReference type="ARBA" id="ARBA00009518"/>
    </source>
</evidence>
<evidence type="ECO:0000256" key="9">
    <source>
        <dbReference type="ARBA" id="ARBA00023125"/>
    </source>
</evidence>
<dbReference type="PRINTS" id="PR00696">
    <property type="entry name" value="RSOLVASERUVC"/>
</dbReference>
<keyword evidence="8 13" id="KW-0460">Magnesium</keyword>
<dbReference type="GO" id="GO:0003677">
    <property type="term" value="F:DNA binding"/>
    <property type="evidence" value="ECO:0007669"/>
    <property type="project" value="UniProtKB-KW"/>
</dbReference>
<evidence type="ECO:0000256" key="2">
    <source>
        <dbReference type="ARBA" id="ARBA00022490"/>
    </source>
</evidence>
<dbReference type="InterPro" id="IPR020563">
    <property type="entry name" value="X-over_junc_endoDNase_Mg_BS"/>
</dbReference>
<evidence type="ECO:0000256" key="11">
    <source>
        <dbReference type="ARBA" id="ARBA00023204"/>
    </source>
</evidence>
<dbReference type="STRING" id="643648.Slip_0741"/>
<reference evidence="16" key="1">
    <citation type="journal article" date="2010" name="Stand. Genomic Sci.">
        <title>Complete genome sequence of Syntrophothermus lipocalidus type strain (TGB-C1T).</title>
        <authorList>
            <consortium name="US DOE Joint Genome Institute (JGI-PGF)"/>
            <person name="Djao O."/>
            <person name="Zhang X."/>
            <person name="Lucas S."/>
            <person name="Lapidus A."/>
            <person name="Glavina Del Rio T."/>
            <person name="Nolan M."/>
            <person name="Tice H."/>
            <person name="Cheng J."/>
            <person name="Han C."/>
            <person name="Tapia R."/>
            <person name="Goodwin L."/>
            <person name="Pitluck S."/>
            <person name="Liolios K."/>
            <person name="Ivanova N."/>
            <person name="Mavromatis K."/>
            <person name="Mikhailova N."/>
            <person name="Ovchinnikova G."/>
            <person name="Pati A."/>
            <person name="Brambilla E."/>
            <person name="Chen A."/>
            <person name="Palaniappan K."/>
            <person name="Land M."/>
            <person name="Hauser L."/>
            <person name="Chang Y."/>
            <person name="Jeffries C."/>
            <person name="Rohde M."/>
            <person name="Sikorski J."/>
            <person name="Spring S."/>
            <person name="Goker M."/>
            <person name="Detter J."/>
            <person name="Woyke T."/>
            <person name="Bristow J."/>
            <person name="Eisen J."/>
            <person name="Markowitz V."/>
            <person name="Hugenholtz P."/>
            <person name="Kyrpides N."/>
            <person name="Klenk H."/>
        </authorList>
    </citation>
    <scope>NUCLEOTIDE SEQUENCE [LARGE SCALE GENOMIC DNA]</scope>
    <source>
        <strain evidence="16">DSM 12680 / TGB-C1</strain>
    </source>
</reference>
<dbReference type="Pfam" id="PF02075">
    <property type="entry name" value="RuvC"/>
    <property type="match status" value="1"/>
</dbReference>
<dbReference type="NCBIfam" id="TIGR00228">
    <property type="entry name" value="ruvC"/>
    <property type="match status" value="1"/>
</dbReference>
<comment type="subcellular location">
    <subcellularLocation>
        <location evidence="13">Cytoplasm</location>
    </subcellularLocation>
</comment>
<dbReference type="eggNOG" id="COG0817">
    <property type="taxonomic scope" value="Bacteria"/>
</dbReference>
<gene>
    <name evidence="13" type="primary">ruvC</name>
    <name evidence="15" type="ordered locus">Slip_0741</name>
</gene>
<dbReference type="InterPro" id="IPR012337">
    <property type="entry name" value="RNaseH-like_sf"/>
</dbReference>
<keyword evidence="6 13" id="KW-0227">DNA damage</keyword>
<evidence type="ECO:0000313" key="15">
    <source>
        <dbReference type="EMBL" id="ADI01521.1"/>
    </source>
</evidence>
<organism evidence="15 16">
    <name type="scientific">Syntrophothermus lipocalidus (strain DSM 12680 / TGB-C1)</name>
    <dbReference type="NCBI Taxonomy" id="643648"/>
    <lineage>
        <taxon>Bacteria</taxon>
        <taxon>Bacillati</taxon>
        <taxon>Bacillota</taxon>
        <taxon>Clostridia</taxon>
        <taxon>Eubacteriales</taxon>
        <taxon>Syntrophomonadaceae</taxon>
        <taxon>Syntrophothermus</taxon>
    </lineage>
</organism>
<feature type="active site" evidence="13">
    <location>
        <position position="140"/>
    </location>
</feature>
<dbReference type="PANTHER" id="PTHR30194:SF3">
    <property type="entry name" value="CROSSOVER JUNCTION ENDODEOXYRIBONUCLEASE RUVC"/>
    <property type="match status" value="1"/>
</dbReference>
<dbReference type="PANTHER" id="PTHR30194">
    <property type="entry name" value="CROSSOVER JUNCTION ENDODEOXYRIBONUCLEASE RUVC"/>
    <property type="match status" value="1"/>
</dbReference>
<evidence type="ECO:0000256" key="8">
    <source>
        <dbReference type="ARBA" id="ARBA00022842"/>
    </source>
</evidence>
<protein>
    <recommendedName>
        <fullName evidence="13 14">Crossover junction endodeoxyribonuclease RuvC</fullName>
        <ecNumber evidence="13 14">3.1.21.10</ecNumber>
    </recommendedName>
    <alternativeName>
        <fullName evidence="13">Holliday junction nuclease RuvC</fullName>
    </alternativeName>
    <alternativeName>
        <fullName evidence="13">Holliday junction resolvase RuvC</fullName>
    </alternativeName>
</protein>
<dbReference type="HOGENOM" id="CLU_091257_3_1_9"/>
<proteinExistence type="inferred from homology"/>
<dbReference type="EMBL" id="CP002048">
    <property type="protein sequence ID" value="ADI01521.1"/>
    <property type="molecule type" value="Genomic_DNA"/>
</dbReference>
<dbReference type="KEGG" id="slp:Slip_0741"/>
<dbReference type="GO" id="GO:0005737">
    <property type="term" value="C:cytoplasm"/>
    <property type="evidence" value="ECO:0007669"/>
    <property type="project" value="UniProtKB-SubCell"/>
</dbReference>
<keyword evidence="9 13" id="KW-0238">DNA-binding</keyword>
<comment type="similarity">
    <text evidence="1 13">Belongs to the RuvC family.</text>
</comment>
<dbReference type="RefSeq" id="WP_013174923.1">
    <property type="nucleotide sequence ID" value="NC_014220.1"/>
</dbReference>
<dbReference type="CDD" id="cd16962">
    <property type="entry name" value="RuvC"/>
    <property type="match status" value="1"/>
</dbReference>
<feature type="active site" evidence="13">
    <location>
        <position position="67"/>
    </location>
</feature>
<dbReference type="PROSITE" id="PS01321">
    <property type="entry name" value="RUVC"/>
    <property type="match status" value="1"/>
</dbReference>
<feature type="binding site" evidence="13">
    <location>
        <position position="140"/>
    </location>
    <ligand>
        <name>Mg(2+)</name>
        <dbReference type="ChEBI" id="CHEBI:18420"/>
        <label>1</label>
    </ligand>
</feature>
<accession>D7CLD6</accession>
<evidence type="ECO:0000256" key="6">
    <source>
        <dbReference type="ARBA" id="ARBA00022763"/>
    </source>
</evidence>
<keyword evidence="2 13" id="KW-0963">Cytoplasm</keyword>
<keyword evidence="4 13" id="KW-0479">Metal-binding</keyword>
<dbReference type="GO" id="GO:0008821">
    <property type="term" value="F:crossover junction DNA endonuclease activity"/>
    <property type="evidence" value="ECO:0007669"/>
    <property type="project" value="UniProtKB-UniRule"/>
</dbReference>
<evidence type="ECO:0000256" key="7">
    <source>
        <dbReference type="ARBA" id="ARBA00022801"/>
    </source>
</evidence>
<evidence type="ECO:0000256" key="4">
    <source>
        <dbReference type="ARBA" id="ARBA00022723"/>
    </source>
</evidence>
<dbReference type="GO" id="GO:0000287">
    <property type="term" value="F:magnesium ion binding"/>
    <property type="evidence" value="ECO:0007669"/>
    <property type="project" value="UniProtKB-UniRule"/>
</dbReference>
<dbReference type="InterPro" id="IPR002176">
    <property type="entry name" value="X-over_junc_endoDNase_RuvC"/>
</dbReference>
<dbReference type="Gene3D" id="3.30.420.10">
    <property type="entry name" value="Ribonuclease H-like superfamily/Ribonuclease H"/>
    <property type="match status" value="1"/>
</dbReference>
<comment type="catalytic activity">
    <reaction evidence="12 13">
        <text>Endonucleolytic cleavage at a junction such as a reciprocal single-stranded crossover between two homologous DNA duplexes (Holliday junction).</text>
        <dbReference type="EC" id="3.1.21.10"/>
    </reaction>
</comment>